<dbReference type="Proteomes" id="UP000534186">
    <property type="component" value="Unassembled WGS sequence"/>
</dbReference>
<protein>
    <submittedName>
        <fullName evidence="1">Uncharacterized protein</fullName>
    </submittedName>
</protein>
<sequence>MSSEERASRISWGEISGEVIEVVGKMVRDQYNGLREKDLRETCPIKEVEEPEYLQDLALSSDSIFFAKEAYSRNFIPREFCQSPGRERSSLK</sequence>
<reference evidence="1 2" key="1">
    <citation type="submission" date="2020-07" db="EMBL/GenBank/DDBJ databases">
        <title>Genomic Encyclopedia of Type Strains, Phase IV (KMG-V): Genome sequencing to study the core and pangenomes of soil and plant-associated prokaryotes.</title>
        <authorList>
            <person name="Whitman W."/>
        </authorList>
    </citation>
    <scope>NUCLEOTIDE SEQUENCE [LARGE SCALE GENOMIC DNA]</scope>
    <source>
        <strain evidence="1 2">M8UP30</strain>
    </source>
</reference>
<comment type="caution">
    <text evidence="1">The sequence shown here is derived from an EMBL/GenBank/DDBJ whole genome shotgun (WGS) entry which is preliminary data.</text>
</comment>
<dbReference type="EMBL" id="JACCCV010000002">
    <property type="protein sequence ID" value="NYF53809.1"/>
    <property type="molecule type" value="Genomic_DNA"/>
</dbReference>
<organism evidence="1 2">
    <name type="scientific">Tunturiibacter lichenicola</name>
    <dbReference type="NCBI Taxonomy" id="2051959"/>
    <lineage>
        <taxon>Bacteria</taxon>
        <taxon>Pseudomonadati</taxon>
        <taxon>Acidobacteriota</taxon>
        <taxon>Terriglobia</taxon>
        <taxon>Terriglobales</taxon>
        <taxon>Acidobacteriaceae</taxon>
        <taxon>Tunturiibacter</taxon>
    </lineage>
</organism>
<accession>A0A7Y9NQR9</accession>
<evidence type="ECO:0000313" key="1">
    <source>
        <dbReference type="EMBL" id="NYF53809.1"/>
    </source>
</evidence>
<proteinExistence type="predicted"/>
<name>A0A7Y9NQR9_9BACT</name>
<gene>
    <name evidence="1" type="ORF">HDF12_004208</name>
</gene>
<evidence type="ECO:0000313" key="2">
    <source>
        <dbReference type="Proteomes" id="UP000534186"/>
    </source>
</evidence>
<dbReference type="AlphaFoldDB" id="A0A7Y9NQR9"/>